<evidence type="ECO:0000313" key="1">
    <source>
        <dbReference type="EMBL" id="OZC02717.1"/>
    </source>
</evidence>
<dbReference type="Gene3D" id="3.10.450.50">
    <property type="match status" value="1"/>
</dbReference>
<gene>
    <name evidence="1" type="ORF">BSZ36_06855</name>
</gene>
<reference evidence="1 2" key="1">
    <citation type="submission" date="2016-11" db="EMBL/GenBank/DDBJ databases">
        <title>Study of marine rhodopsin-containing bacteria.</title>
        <authorList>
            <person name="Yoshizawa S."/>
            <person name="Kumagai Y."/>
            <person name="Kogure K."/>
        </authorList>
    </citation>
    <scope>NUCLEOTIDE SEQUENCE [LARGE SCALE GENOMIC DNA]</scope>
    <source>
        <strain evidence="1 2">SG-29</strain>
    </source>
</reference>
<accession>A0A259TYM3</accession>
<dbReference type="InterPro" id="IPR032710">
    <property type="entry name" value="NTF2-like_dom_sf"/>
</dbReference>
<dbReference type="Proteomes" id="UP000216446">
    <property type="component" value="Unassembled WGS sequence"/>
</dbReference>
<dbReference type="PANTHER" id="PTHR38436">
    <property type="entry name" value="POLYKETIDE CYCLASE SNOAL-LIKE DOMAIN"/>
    <property type="match status" value="1"/>
</dbReference>
<dbReference type="OrthoDB" id="4774596at2"/>
<dbReference type="InterPro" id="IPR009959">
    <property type="entry name" value="Cyclase_SnoaL-like"/>
</dbReference>
<dbReference type="SUPFAM" id="SSF54427">
    <property type="entry name" value="NTF2-like"/>
    <property type="match status" value="1"/>
</dbReference>
<evidence type="ECO:0008006" key="3">
    <source>
        <dbReference type="Google" id="ProtNLM"/>
    </source>
</evidence>
<proteinExistence type="predicted"/>
<dbReference type="RefSeq" id="WP_094547237.1">
    <property type="nucleotide sequence ID" value="NZ_MQWB01000001.1"/>
</dbReference>
<keyword evidence="2" id="KW-1185">Reference proteome</keyword>
<dbReference type="PANTHER" id="PTHR38436:SF1">
    <property type="entry name" value="ESTER CYCLASE"/>
    <property type="match status" value="1"/>
</dbReference>
<evidence type="ECO:0000313" key="2">
    <source>
        <dbReference type="Proteomes" id="UP000216446"/>
    </source>
</evidence>
<organism evidence="1 2">
    <name type="scientific">Rubricoccus marinus</name>
    <dbReference type="NCBI Taxonomy" id="716817"/>
    <lineage>
        <taxon>Bacteria</taxon>
        <taxon>Pseudomonadati</taxon>
        <taxon>Rhodothermota</taxon>
        <taxon>Rhodothermia</taxon>
        <taxon>Rhodothermales</taxon>
        <taxon>Rubricoccaceae</taxon>
        <taxon>Rubricoccus</taxon>
    </lineage>
</organism>
<comment type="caution">
    <text evidence="1">The sequence shown here is derived from an EMBL/GenBank/DDBJ whole genome shotgun (WGS) entry which is preliminary data.</text>
</comment>
<name>A0A259TYM3_9BACT</name>
<dbReference type="InParanoid" id="A0A259TYM3"/>
<protein>
    <recommendedName>
        <fullName evidence="3">Ester cyclase</fullName>
    </recommendedName>
</protein>
<dbReference type="Pfam" id="PF07366">
    <property type="entry name" value="SnoaL"/>
    <property type="match status" value="1"/>
</dbReference>
<dbReference type="EMBL" id="MQWB01000001">
    <property type="protein sequence ID" value="OZC02717.1"/>
    <property type="molecule type" value="Genomic_DNA"/>
</dbReference>
<dbReference type="AlphaFoldDB" id="A0A259TYM3"/>
<sequence length="137" mass="15218">MSDRQTNLDQQARWGDAVTSGNLDALDDILAPTFVDHDPGDYPGTREGVKAFFRDFRTAFPDLDLEIEQMHATDDWVVFRYTATGTHQGEFKGHAPTGKTFSAPAIQMGRWENGKCVERWGVTNEAAILEDLGLLSA</sequence>
<dbReference type="GO" id="GO:0030638">
    <property type="term" value="P:polyketide metabolic process"/>
    <property type="evidence" value="ECO:0007669"/>
    <property type="project" value="InterPro"/>
</dbReference>